<keyword evidence="7 15" id="KW-0819">tRNA processing</keyword>
<dbReference type="GO" id="GO:0160102">
    <property type="term" value="F:tRNA (guanine(10)-N2)-methyltransferase activity"/>
    <property type="evidence" value="ECO:0007669"/>
    <property type="project" value="UniProtKB-EC"/>
</dbReference>
<dbReference type="GO" id="GO:0008033">
    <property type="term" value="P:tRNA processing"/>
    <property type="evidence" value="ECO:0007669"/>
    <property type="project" value="UniProtKB-UniRule"/>
</dbReference>
<evidence type="ECO:0000256" key="5">
    <source>
        <dbReference type="ARBA" id="ARBA00022679"/>
    </source>
</evidence>
<evidence type="ECO:0000256" key="14">
    <source>
        <dbReference type="ARBA" id="ARBA00075308"/>
    </source>
</evidence>
<evidence type="ECO:0000259" key="16">
    <source>
        <dbReference type="Pfam" id="PF01170"/>
    </source>
</evidence>
<keyword evidence="6 15" id="KW-0949">S-adenosyl-L-methionine</keyword>
<keyword evidence="4 15" id="KW-0489">Methyltransferase</keyword>
<sequence length="465" mass="53265">MVRVQCASGCRFGLQQHLDKMTVPGIKYLIWFAHEHVPFRMAELRAIASMFGITVKFLEQPKGEPYSIVELPTEDDARKLASRSVLIRSIVELWAHAKEIDDVCDQLKKFPAKFWDTYGAEDQSFKINVEIFGKRRVPREVKVEKIEKFDFLPLNGPIKLENPDHTYHLIEYYGIVPNCIPEKPHAVFFGRWICNGQRSLKSHLSLRTRKFIANTSMDPTLSVIMANMARIQRNHLILDPFVGSGSLLVPAAFFGAYVLGTDLDYMLLHGKAKPSRCNEKQRAEDESVQANLRQYGCEERFVEVVVADASLPLWRTEMRLDAIITDPPYGIREATERIGMRKNYEIPGHLAAQHIPSKVAYCLRDVLCDLLNFAARHLCLNGRLVFWMPIYNEDFSESSLPRHPCLELITYCEQSLTKHSSRLLITMEKISEPDETSRAVMSSTAEKFRDRYFMGTKAKAEDGES</sequence>
<protein>
    <recommendedName>
        <fullName evidence="13">tRNA (guanine(10)-N(2))-methyltransferase TRMT11</fullName>
        <ecNumber evidence="12">2.1.1.214</ecNumber>
    </recommendedName>
    <alternativeName>
        <fullName evidence="14">tRNA methyltransferase 11 homolog</fullName>
    </alternativeName>
</protein>
<dbReference type="InterPro" id="IPR000241">
    <property type="entry name" value="RlmKL-like_Mtase"/>
</dbReference>
<evidence type="ECO:0000256" key="10">
    <source>
        <dbReference type="ARBA" id="ARBA00056270"/>
    </source>
</evidence>
<dbReference type="PANTHER" id="PTHR13370:SF3">
    <property type="entry name" value="TRNA (GUANINE(10)-N2)-METHYLTRANSFERASE HOMOLOG"/>
    <property type="match status" value="1"/>
</dbReference>
<comment type="subcellular location">
    <subcellularLocation>
        <location evidence="1">Cytoplasm</location>
    </subcellularLocation>
</comment>
<keyword evidence="3 15" id="KW-0820">tRNA-binding</keyword>
<dbReference type="Gene3D" id="3.40.50.150">
    <property type="entry name" value="Vaccinia Virus protein VP39"/>
    <property type="match status" value="1"/>
</dbReference>
<comment type="function">
    <text evidence="10">Catalytic subunit of the TRMT11-TRM112 methyltransferase complex, that specifically mediates the S-adenosyl-L-methionine-dependent N(2)-methylation of guanosine nucleotide at position 10 (m2G10) in tRNAs. This is one of the major tRNA (guanine-N(2))-methyltransferases.</text>
</comment>
<dbReference type="AlphaFoldDB" id="A0A9J6GDS8"/>
<feature type="domain" description="Ribosomal RNA large subunit methyltransferase K/L-like methyltransferase" evidence="16">
    <location>
        <begin position="208"/>
        <end position="337"/>
    </location>
</feature>
<evidence type="ECO:0000256" key="4">
    <source>
        <dbReference type="ARBA" id="ARBA00022603"/>
    </source>
</evidence>
<evidence type="ECO:0000256" key="6">
    <source>
        <dbReference type="ARBA" id="ARBA00022691"/>
    </source>
</evidence>
<dbReference type="CDD" id="cd02440">
    <property type="entry name" value="AdoMet_MTases"/>
    <property type="match status" value="1"/>
</dbReference>
<dbReference type="VEuPathDB" id="VectorBase:HLOH_053896"/>
<evidence type="ECO:0000259" key="17">
    <source>
        <dbReference type="Pfam" id="PF25904"/>
    </source>
</evidence>
<keyword evidence="19" id="KW-1185">Reference proteome</keyword>
<dbReference type="GO" id="GO:0043527">
    <property type="term" value="C:tRNA methyltransferase complex"/>
    <property type="evidence" value="ECO:0007669"/>
    <property type="project" value="UniProtKB-ARBA"/>
</dbReference>
<dbReference type="InterPro" id="IPR059073">
    <property type="entry name" value="TRMT11_N"/>
</dbReference>
<dbReference type="InterPro" id="IPR002052">
    <property type="entry name" value="DNA_methylase_N6_adenine_CS"/>
</dbReference>
<evidence type="ECO:0000256" key="7">
    <source>
        <dbReference type="ARBA" id="ARBA00022694"/>
    </source>
</evidence>
<keyword evidence="8 15" id="KW-0694">RNA-binding</keyword>
<dbReference type="InterPro" id="IPR016691">
    <property type="entry name" value="TRMT11"/>
</dbReference>
<evidence type="ECO:0000256" key="8">
    <source>
        <dbReference type="ARBA" id="ARBA00022884"/>
    </source>
</evidence>
<evidence type="ECO:0000256" key="3">
    <source>
        <dbReference type="ARBA" id="ARBA00022555"/>
    </source>
</evidence>
<dbReference type="GO" id="GO:0000049">
    <property type="term" value="F:tRNA binding"/>
    <property type="evidence" value="ECO:0007669"/>
    <property type="project" value="UniProtKB-UniRule"/>
</dbReference>
<reference evidence="18 19" key="1">
    <citation type="journal article" date="2020" name="Cell">
        <title>Large-Scale Comparative Analyses of Tick Genomes Elucidate Their Genetic Diversity and Vector Capacities.</title>
        <authorList>
            <consortium name="Tick Genome and Microbiome Consortium (TIGMIC)"/>
            <person name="Jia N."/>
            <person name="Wang J."/>
            <person name="Shi W."/>
            <person name="Du L."/>
            <person name="Sun Y."/>
            <person name="Zhan W."/>
            <person name="Jiang J.F."/>
            <person name="Wang Q."/>
            <person name="Zhang B."/>
            <person name="Ji P."/>
            <person name="Bell-Sakyi L."/>
            <person name="Cui X.M."/>
            <person name="Yuan T.T."/>
            <person name="Jiang B.G."/>
            <person name="Yang W.F."/>
            <person name="Lam T.T."/>
            <person name="Chang Q.C."/>
            <person name="Ding S.J."/>
            <person name="Wang X.J."/>
            <person name="Zhu J.G."/>
            <person name="Ruan X.D."/>
            <person name="Zhao L."/>
            <person name="Wei J.T."/>
            <person name="Ye R.Z."/>
            <person name="Que T.C."/>
            <person name="Du C.H."/>
            <person name="Zhou Y.H."/>
            <person name="Cheng J.X."/>
            <person name="Dai P.F."/>
            <person name="Guo W.B."/>
            <person name="Han X.H."/>
            <person name="Huang E.J."/>
            <person name="Li L.F."/>
            <person name="Wei W."/>
            <person name="Gao Y.C."/>
            <person name="Liu J.Z."/>
            <person name="Shao H.Z."/>
            <person name="Wang X."/>
            <person name="Wang C.C."/>
            <person name="Yang T.C."/>
            <person name="Huo Q.B."/>
            <person name="Li W."/>
            <person name="Chen H.Y."/>
            <person name="Chen S.E."/>
            <person name="Zhou L.G."/>
            <person name="Ni X.B."/>
            <person name="Tian J.H."/>
            <person name="Sheng Y."/>
            <person name="Liu T."/>
            <person name="Pan Y.S."/>
            <person name="Xia L.Y."/>
            <person name="Li J."/>
            <person name="Zhao F."/>
            <person name="Cao W.C."/>
        </authorList>
    </citation>
    <scope>NUCLEOTIDE SEQUENCE [LARGE SCALE GENOMIC DNA]</scope>
    <source>
        <strain evidence="18">HaeL-2018</strain>
    </source>
</reference>
<evidence type="ECO:0000256" key="15">
    <source>
        <dbReference type="PROSITE-ProRule" id="PRU00959"/>
    </source>
</evidence>
<comment type="subunit">
    <text evidence="11">Part of the heterodimeric TRMT11-TRM112 methyltransferase complex; this complex forms an active tRNA methyltransferase, where TRMT112 acts as an activator of the catalytic subunit TRMT11.</text>
</comment>
<proteinExistence type="inferred from homology"/>
<accession>A0A9J6GDS8</accession>
<feature type="domain" description="tRNA (guanine(10)-N(2))-methyltransferase TRMT11 N-terminal" evidence="17">
    <location>
        <begin position="27"/>
        <end position="198"/>
    </location>
</feature>
<evidence type="ECO:0000313" key="18">
    <source>
        <dbReference type="EMBL" id="KAH9373267.1"/>
    </source>
</evidence>
<dbReference type="PANTHER" id="PTHR13370">
    <property type="entry name" value="RNA METHYLASE-RELATED"/>
    <property type="match status" value="1"/>
</dbReference>
<dbReference type="EMBL" id="JABSTR010000006">
    <property type="protein sequence ID" value="KAH9373267.1"/>
    <property type="molecule type" value="Genomic_DNA"/>
</dbReference>
<comment type="similarity">
    <text evidence="15">Belongs to the class I-like SAM-binding methyltransferase superfamily. TRM11 methyltransferase family.</text>
</comment>
<dbReference type="PROSITE" id="PS00092">
    <property type="entry name" value="N6_MTASE"/>
    <property type="match status" value="1"/>
</dbReference>
<dbReference type="OMA" id="SCNLNRY"/>
<dbReference type="GO" id="GO:0005737">
    <property type="term" value="C:cytoplasm"/>
    <property type="evidence" value="ECO:0007669"/>
    <property type="project" value="UniProtKB-SubCell"/>
</dbReference>
<dbReference type="SUPFAM" id="SSF53335">
    <property type="entry name" value="S-adenosyl-L-methionine-dependent methyltransferases"/>
    <property type="match status" value="1"/>
</dbReference>
<dbReference type="Pfam" id="PF01170">
    <property type="entry name" value="UPF0020"/>
    <property type="match status" value="1"/>
</dbReference>
<comment type="catalytic activity">
    <reaction evidence="9">
        <text>guanosine(10) in tRNA + S-adenosyl-L-methionine = N(2)-methylguanosine(10) in tRNA + S-adenosyl-L-homocysteine + H(+)</text>
        <dbReference type="Rhea" id="RHEA:43128"/>
        <dbReference type="Rhea" id="RHEA-COMP:10355"/>
        <dbReference type="Rhea" id="RHEA-COMP:10357"/>
        <dbReference type="ChEBI" id="CHEBI:15378"/>
        <dbReference type="ChEBI" id="CHEBI:57856"/>
        <dbReference type="ChEBI" id="CHEBI:59789"/>
        <dbReference type="ChEBI" id="CHEBI:74269"/>
        <dbReference type="ChEBI" id="CHEBI:74481"/>
        <dbReference type="EC" id="2.1.1.214"/>
    </reaction>
    <physiologicalReaction direction="left-to-right" evidence="9">
        <dbReference type="Rhea" id="RHEA:43129"/>
    </physiologicalReaction>
</comment>
<evidence type="ECO:0000256" key="1">
    <source>
        <dbReference type="ARBA" id="ARBA00004496"/>
    </source>
</evidence>
<evidence type="ECO:0000256" key="2">
    <source>
        <dbReference type="ARBA" id="ARBA00022490"/>
    </source>
</evidence>
<keyword evidence="5 15" id="KW-0808">Transferase</keyword>
<evidence type="ECO:0000256" key="12">
    <source>
        <dbReference type="ARBA" id="ARBA00066937"/>
    </source>
</evidence>
<organism evidence="18 19">
    <name type="scientific">Haemaphysalis longicornis</name>
    <name type="common">Bush tick</name>
    <dbReference type="NCBI Taxonomy" id="44386"/>
    <lineage>
        <taxon>Eukaryota</taxon>
        <taxon>Metazoa</taxon>
        <taxon>Ecdysozoa</taxon>
        <taxon>Arthropoda</taxon>
        <taxon>Chelicerata</taxon>
        <taxon>Arachnida</taxon>
        <taxon>Acari</taxon>
        <taxon>Parasitiformes</taxon>
        <taxon>Ixodida</taxon>
        <taxon>Ixodoidea</taxon>
        <taxon>Ixodidae</taxon>
        <taxon>Haemaphysalinae</taxon>
        <taxon>Haemaphysalis</taxon>
    </lineage>
</organism>
<evidence type="ECO:0000256" key="11">
    <source>
        <dbReference type="ARBA" id="ARBA00065434"/>
    </source>
</evidence>
<evidence type="ECO:0000256" key="13">
    <source>
        <dbReference type="ARBA" id="ARBA00067484"/>
    </source>
</evidence>
<keyword evidence="2" id="KW-0963">Cytoplasm</keyword>
<dbReference type="GO" id="GO:0032259">
    <property type="term" value="P:methylation"/>
    <property type="evidence" value="ECO:0007669"/>
    <property type="project" value="UniProtKB-UniRule"/>
</dbReference>
<gene>
    <name evidence="18" type="ORF">HPB48_005012</name>
</gene>
<dbReference type="OrthoDB" id="296065at2759"/>
<dbReference type="PIRSF" id="PIRSF017259">
    <property type="entry name" value="tRNA_mtfrase_TRM11"/>
    <property type="match status" value="1"/>
</dbReference>
<dbReference type="PROSITE" id="PS51627">
    <property type="entry name" value="SAM_MT_TRM11"/>
    <property type="match status" value="1"/>
</dbReference>
<dbReference type="EC" id="2.1.1.214" evidence="12"/>
<evidence type="ECO:0000256" key="9">
    <source>
        <dbReference type="ARBA" id="ARBA00050985"/>
    </source>
</evidence>
<evidence type="ECO:0000313" key="19">
    <source>
        <dbReference type="Proteomes" id="UP000821853"/>
    </source>
</evidence>
<dbReference type="Pfam" id="PF25904">
    <property type="entry name" value="Tmrp11_N"/>
    <property type="match status" value="1"/>
</dbReference>
<comment type="caution">
    <text evidence="18">The sequence shown here is derived from an EMBL/GenBank/DDBJ whole genome shotgun (WGS) entry which is preliminary data.</text>
</comment>
<dbReference type="InterPro" id="IPR029063">
    <property type="entry name" value="SAM-dependent_MTases_sf"/>
</dbReference>
<dbReference type="Proteomes" id="UP000821853">
    <property type="component" value="Chromosome 4"/>
</dbReference>
<name>A0A9J6GDS8_HAELO</name>